<dbReference type="EMBL" id="LSMT01000378">
    <property type="protein sequence ID" value="PFX19075.1"/>
    <property type="molecule type" value="Genomic_DNA"/>
</dbReference>
<evidence type="ECO:0000256" key="1">
    <source>
        <dbReference type="SAM" id="MobiDB-lite"/>
    </source>
</evidence>
<accession>A0A2B4RS41</accession>
<name>A0A2B4RS41_STYPI</name>
<dbReference type="OrthoDB" id="5987713at2759"/>
<dbReference type="AlphaFoldDB" id="A0A2B4RS41"/>
<evidence type="ECO:0000259" key="2">
    <source>
        <dbReference type="Pfam" id="PF00078"/>
    </source>
</evidence>
<keyword evidence="4" id="KW-1185">Reference proteome</keyword>
<feature type="region of interest" description="Disordered" evidence="1">
    <location>
        <begin position="508"/>
        <end position="530"/>
    </location>
</feature>
<dbReference type="InterPro" id="IPR000477">
    <property type="entry name" value="RT_dom"/>
</dbReference>
<dbReference type="Pfam" id="PF00078">
    <property type="entry name" value="RVT_1"/>
    <property type="match status" value="1"/>
</dbReference>
<evidence type="ECO:0000313" key="4">
    <source>
        <dbReference type="Proteomes" id="UP000225706"/>
    </source>
</evidence>
<feature type="compositionally biased region" description="Basic and acidic residues" evidence="1">
    <location>
        <begin position="508"/>
        <end position="517"/>
    </location>
</feature>
<gene>
    <name evidence="3" type="primary">RTase</name>
    <name evidence="3" type="ORF">AWC38_SpisGene16520</name>
</gene>
<sequence>MQGALTTQSLIDVILTNQPELFGNCGVYNPEISDHALIYGFMKEKAKPQKGRVIKFRSMKKFDEKQYKEDLSQAPWHVGEIFDTIDEQVGFWESLFSSIVNKHLPEKKMRVRPQDVPYMSREWKNAIRAKRRAARKYQKEQTKENWENKRKLRNEATRLRRKAIREYWKDQSTLLTSKPSQFYKTFMPFLGAKKKNNTTDLSLNIDENICHDQFKIANHLCNYFANIAKGIGNTNEITDNTFATHASVQSIMENSAAQDSFQFQILNRVEVETALQSLNTRKSNGWDGIPSKALKAGARELSIPLTTLYNSCITCCEWPTMWKKGEWTPVFKKEDPHEKENYRPITVQVTVNKIFEQLLSKQLSHGFNNKLCDKLTAYRKRNSCETALLSLTENWKMALDERKIVGVLSTDMSKAFDSLYHPLMLAKLKAYGVNDNSIRLLNSYFTDRFNRVKLGPVNDLTYDINTNLNMYADDHQFYDMSSNLADVHANLTDELRKIFETRRHREIRQRPFSKESESSEEEDNNDEKLEEKEGWKLLRKAIESKSLRTQLDTPYSEG</sequence>
<keyword evidence="3" id="KW-0695">RNA-directed DNA polymerase</keyword>
<reference evidence="4" key="1">
    <citation type="journal article" date="2017" name="bioRxiv">
        <title>Comparative analysis of the genomes of Stylophora pistillata and Acropora digitifera provides evidence for extensive differences between species of corals.</title>
        <authorList>
            <person name="Voolstra C.R."/>
            <person name="Li Y."/>
            <person name="Liew Y.J."/>
            <person name="Baumgarten S."/>
            <person name="Zoccola D."/>
            <person name="Flot J.-F."/>
            <person name="Tambutte S."/>
            <person name="Allemand D."/>
            <person name="Aranda M."/>
        </authorList>
    </citation>
    <scope>NUCLEOTIDE SEQUENCE [LARGE SCALE GENOMIC DNA]</scope>
</reference>
<dbReference type="PANTHER" id="PTHR47510:SF3">
    <property type="entry name" value="ENDO_EXONUCLEASE_PHOSPHATASE DOMAIN-CONTAINING PROTEIN"/>
    <property type="match status" value="1"/>
</dbReference>
<comment type="caution">
    <text evidence="3">The sequence shown here is derived from an EMBL/GenBank/DDBJ whole genome shotgun (WGS) entry which is preliminary data.</text>
</comment>
<dbReference type="GO" id="GO:0003964">
    <property type="term" value="F:RNA-directed DNA polymerase activity"/>
    <property type="evidence" value="ECO:0007669"/>
    <property type="project" value="UniProtKB-KW"/>
</dbReference>
<dbReference type="PANTHER" id="PTHR47510">
    <property type="entry name" value="REVERSE TRANSCRIPTASE DOMAIN-CONTAINING PROTEIN"/>
    <property type="match status" value="1"/>
</dbReference>
<proteinExistence type="predicted"/>
<organism evidence="3 4">
    <name type="scientific">Stylophora pistillata</name>
    <name type="common">Smooth cauliflower coral</name>
    <dbReference type="NCBI Taxonomy" id="50429"/>
    <lineage>
        <taxon>Eukaryota</taxon>
        <taxon>Metazoa</taxon>
        <taxon>Cnidaria</taxon>
        <taxon>Anthozoa</taxon>
        <taxon>Hexacorallia</taxon>
        <taxon>Scleractinia</taxon>
        <taxon>Astrocoeniina</taxon>
        <taxon>Pocilloporidae</taxon>
        <taxon>Stylophora</taxon>
    </lineage>
</organism>
<keyword evidence="3" id="KW-0808">Transferase</keyword>
<feature type="domain" description="Reverse transcriptase" evidence="2">
    <location>
        <begin position="332"/>
        <end position="449"/>
    </location>
</feature>
<protein>
    <submittedName>
        <fullName evidence="3">Putative RNA-directed DNA polymerase from transposon BS</fullName>
    </submittedName>
</protein>
<keyword evidence="3" id="KW-0548">Nucleotidyltransferase</keyword>
<dbReference type="Proteomes" id="UP000225706">
    <property type="component" value="Unassembled WGS sequence"/>
</dbReference>
<evidence type="ECO:0000313" key="3">
    <source>
        <dbReference type="EMBL" id="PFX19075.1"/>
    </source>
</evidence>